<keyword evidence="7" id="KW-0645">Protease</keyword>
<feature type="domain" description="Peptidase S1" evidence="6">
    <location>
        <begin position="195"/>
        <end position="430"/>
    </location>
</feature>
<evidence type="ECO:0000256" key="4">
    <source>
        <dbReference type="SAM" id="SignalP"/>
    </source>
</evidence>
<accession>A0AAE1HLA4</accession>
<evidence type="ECO:0000256" key="1">
    <source>
        <dbReference type="ARBA" id="ARBA00023157"/>
    </source>
</evidence>
<dbReference type="Gene3D" id="2.60.120.290">
    <property type="entry name" value="Spermadhesin, CUB domain"/>
    <property type="match status" value="1"/>
</dbReference>
<dbReference type="InterPro" id="IPR001314">
    <property type="entry name" value="Peptidase_S1A"/>
</dbReference>
<dbReference type="Pfam" id="PF00431">
    <property type="entry name" value="CUB"/>
    <property type="match status" value="1"/>
</dbReference>
<dbReference type="SUPFAM" id="SSF50494">
    <property type="entry name" value="Trypsin-like serine proteases"/>
    <property type="match status" value="1"/>
</dbReference>
<evidence type="ECO:0000259" key="6">
    <source>
        <dbReference type="PROSITE" id="PS50240"/>
    </source>
</evidence>
<dbReference type="InterPro" id="IPR043504">
    <property type="entry name" value="Peptidase_S1_PA_chymotrypsin"/>
</dbReference>
<dbReference type="SUPFAM" id="SSF49854">
    <property type="entry name" value="Spermadhesin, CUB domain"/>
    <property type="match status" value="1"/>
</dbReference>
<evidence type="ECO:0000313" key="8">
    <source>
        <dbReference type="Proteomes" id="UP001219518"/>
    </source>
</evidence>
<dbReference type="CDD" id="cd00041">
    <property type="entry name" value="CUB"/>
    <property type="match status" value="1"/>
</dbReference>
<dbReference type="InterPro" id="IPR000859">
    <property type="entry name" value="CUB_dom"/>
</dbReference>
<dbReference type="GO" id="GO:0004252">
    <property type="term" value="F:serine-type endopeptidase activity"/>
    <property type="evidence" value="ECO:0007669"/>
    <property type="project" value="InterPro"/>
</dbReference>
<dbReference type="InterPro" id="IPR035914">
    <property type="entry name" value="Sperma_CUB_dom_sf"/>
</dbReference>
<evidence type="ECO:0000259" key="5">
    <source>
        <dbReference type="PROSITE" id="PS01180"/>
    </source>
</evidence>
<comment type="caution">
    <text evidence="2">Lacks conserved residue(s) required for the propagation of feature annotation.</text>
</comment>
<feature type="signal peptide" evidence="4">
    <location>
        <begin position="1"/>
        <end position="24"/>
    </location>
</feature>
<proteinExistence type="predicted"/>
<dbReference type="PROSITE" id="PS00134">
    <property type="entry name" value="TRYPSIN_HIS"/>
    <property type="match status" value="1"/>
</dbReference>
<keyword evidence="8" id="KW-1185">Reference proteome</keyword>
<organism evidence="7 8">
    <name type="scientific">Frankliniella fusca</name>
    <dbReference type="NCBI Taxonomy" id="407009"/>
    <lineage>
        <taxon>Eukaryota</taxon>
        <taxon>Metazoa</taxon>
        <taxon>Ecdysozoa</taxon>
        <taxon>Arthropoda</taxon>
        <taxon>Hexapoda</taxon>
        <taxon>Insecta</taxon>
        <taxon>Pterygota</taxon>
        <taxon>Neoptera</taxon>
        <taxon>Paraneoptera</taxon>
        <taxon>Thysanoptera</taxon>
        <taxon>Terebrantia</taxon>
        <taxon>Thripoidea</taxon>
        <taxon>Thripidae</taxon>
        <taxon>Frankliniella</taxon>
    </lineage>
</organism>
<dbReference type="AlphaFoldDB" id="A0AAE1HLA4"/>
<evidence type="ECO:0000313" key="7">
    <source>
        <dbReference type="EMBL" id="KAK3923309.1"/>
    </source>
</evidence>
<gene>
    <name evidence="7" type="ORF">KUF71_000391</name>
</gene>
<sequence length="437" mass="46839">MSRVGTGAAGALLVLVVATAGVAAEYQCLYHQRLEPRRAYRIASPGYPANYQAGESCLWIASVTEENARIVLDCEEFDLPPPKNGECGDALWVSLSGQPVNRDGEPHCGSGRFTLVSTGPRLNVKLLSIGSDARGGKFRCSVAALTDPASGPALPSPTPRPPARPPTRPPPPPQRPQPPLDNCTCAVRQPEATRIVGGLEPAPHEYPLIGYLEDGEVGRLLCGAAILSPKYALTAAHCAELAVDKHLVNLVVGDHDRSQPDWRSRRQVLRVYDFVVHPDYRGSWAGADVAVVRLSTQAVLGPTVQPACMPFLLKKANLAGQPVVVLGWGGQRLDGPSSIRLQAARLQVVKNSACSQAYGTDLSDNHLCAFRRDASPCTGDNGGPVVWVSPNTGALHIVGIISYGEGCPGEKPVISTRITHYMRWIQQVTQESFCYVE</sequence>
<dbReference type="Gene3D" id="2.40.10.10">
    <property type="entry name" value="Trypsin-like serine proteases"/>
    <property type="match status" value="1"/>
</dbReference>
<evidence type="ECO:0000256" key="3">
    <source>
        <dbReference type="SAM" id="MobiDB-lite"/>
    </source>
</evidence>
<dbReference type="Proteomes" id="UP001219518">
    <property type="component" value="Unassembled WGS sequence"/>
</dbReference>
<dbReference type="PANTHER" id="PTHR24252:SF7">
    <property type="entry name" value="HYALIN"/>
    <property type="match status" value="1"/>
</dbReference>
<feature type="region of interest" description="Disordered" evidence="3">
    <location>
        <begin position="146"/>
        <end position="182"/>
    </location>
</feature>
<dbReference type="GO" id="GO:0006508">
    <property type="term" value="P:proteolysis"/>
    <property type="evidence" value="ECO:0007669"/>
    <property type="project" value="UniProtKB-KW"/>
</dbReference>
<feature type="chain" id="PRO_5042222784" evidence="4">
    <location>
        <begin position="25"/>
        <end position="437"/>
    </location>
</feature>
<keyword evidence="1" id="KW-1015">Disulfide bond</keyword>
<dbReference type="PROSITE" id="PS50240">
    <property type="entry name" value="TRYPSIN_DOM"/>
    <property type="match status" value="1"/>
</dbReference>
<dbReference type="Pfam" id="PF00089">
    <property type="entry name" value="Trypsin"/>
    <property type="match status" value="1"/>
</dbReference>
<dbReference type="InterPro" id="IPR001254">
    <property type="entry name" value="Trypsin_dom"/>
</dbReference>
<dbReference type="CDD" id="cd00190">
    <property type="entry name" value="Tryp_SPc"/>
    <property type="match status" value="1"/>
</dbReference>
<dbReference type="SMART" id="SM00020">
    <property type="entry name" value="Tryp_SPc"/>
    <property type="match status" value="1"/>
</dbReference>
<dbReference type="InterPro" id="IPR018114">
    <property type="entry name" value="TRYPSIN_HIS"/>
</dbReference>
<keyword evidence="7" id="KW-0378">Hydrolase</keyword>
<keyword evidence="4" id="KW-0732">Signal</keyword>
<reference evidence="7" key="1">
    <citation type="submission" date="2021-07" db="EMBL/GenBank/DDBJ databases">
        <authorList>
            <person name="Catto M.A."/>
            <person name="Jacobson A."/>
            <person name="Kennedy G."/>
            <person name="Labadie P."/>
            <person name="Hunt B.G."/>
            <person name="Srinivasan R."/>
        </authorList>
    </citation>
    <scope>NUCLEOTIDE SEQUENCE</scope>
    <source>
        <strain evidence="7">PL_HMW_Pooled</strain>
        <tissue evidence="7">Head</tissue>
    </source>
</reference>
<dbReference type="PROSITE" id="PS01180">
    <property type="entry name" value="CUB"/>
    <property type="match status" value="1"/>
</dbReference>
<dbReference type="PRINTS" id="PR00722">
    <property type="entry name" value="CHYMOTRYPSIN"/>
</dbReference>
<dbReference type="InterPro" id="IPR009003">
    <property type="entry name" value="Peptidase_S1_PA"/>
</dbReference>
<dbReference type="EMBL" id="JAHWGI010001142">
    <property type="protein sequence ID" value="KAK3923309.1"/>
    <property type="molecule type" value="Genomic_DNA"/>
</dbReference>
<evidence type="ECO:0000256" key="2">
    <source>
        <dbReference type="PROSITE-ProRule" id="PRU00059"/>
    </source>
</evidence>
<name>A0AAE1HLA4_9NEOP</name>
<protein>
    <submittedName>
        <fullName evidence="7">Venom serine protease 34</fullName>
    </submittedName>
</protein>
<feature type="compositionally biased region" description="Pro residues" evidence="3">
    <location>
        <begin position="154"/>
        <end position="179"/>
    </location>
</feature>
<dbReference type="PANTHER" id="PTHR24252">
    <property type="entry name" value="ACROSIN-RELATED"/>
    <property type="match status" value="1"/>
</dbReference>
<comment type="caution">
    <text evidence="7">The sequence shown here is derived from an EMBL/GenBank/DDBJ whole genome shotgun (WGS) entry which is preliminary data.</text>
</comment>
<feature type="domain" description="CUB" evidence="5">
    <location>
        <begin position="28"/>
        <end position="145"/>
    </location>
</feature>
<reference evidence="7" key="2">
    <citation type="journal article" date="2023" name="BMC Genomics">
        <title>Pest status, molecular evolution, and epigenetic factors derived from the genome assembly of Frankliniella fusca, a thysanopteran phytovirus vector.</title>
        <authorList>
            <person name="Catto M.A."/>
            <person name="Labadie P.E."/>
            <person name="Jacobson A.L."/>
            <person name="Kennedy G.G."/>
            <person name="Srinivasan R."/>
            <person name="Hunt B.G."/>
        </authorList>
    </citation>
    <scope>NUCLEOTIDE SEQUENCE</scope>
    <source>
        <strain evidence="7">PL_HMW_Pooled</strain>
    </source>
</reference>